<organism evidence="7 8">
    <name type="scientific">Candidatus Scatomorpha merdipullorum</name>
    <dbReference type="NCBI Taxonomy" id="2840927"/>
    <lineage>
        <taxon>Bacteria</taxon>
        <taxon>Bacillati</taxon>
        <taxon>Bacillota</taxon>
        <taxon>Clostridia</taxon>
        <taxon>Eubacteriales</taxon>
        <taxon>Candidatus Scatomorpha</taxon>
    </lineage>
</organism>
<evidence type="ECO:0000313" key="8">
    <source>
        <dbReference type="Proteomes" id="UP000824001"/>
    </source>
</evidence>
<evidence type="ECO:0000259" key="6">
    <source>
        <dbReference type="PROSITE" id="PS51918"/>
    </source>
</evidence>
<dbReference type="InterPro" id="IPR007197">
    <property type="entry name" value="rSAM"/>
</dbReference>
<dbReference type="PANTHER" id="PTHR43075:SF1">
    <property type="entry name" value="FORMATE LYASE ACTIVATING ENZYME, PUTATIVE (AFU_ORTHOLOGUE AFUA_2G15630)-RELATED"/>
    <property type="match status" value="1"/>
</dbReference>
<feature type="binding site" evidence="5">
    <location>
        <position position="38"/>
    </location>
    <ligand>
        <name>[4Fe-4S] cluster</name>
        <dbReference type="ChEBI" id="CHEBI:49883"/>
        <note>4Fe-4S-S-AdoMet</note>
    </ligand>
</feature>
<dbReference type="PANTHER" id="PTHR43075">
    <property type="entry name" value="FORMATE LYASE ACTIVATING ENZYME, PUTATIVE (AFU_ORTHOLOGUE AFUA_2G15630)-RELATED"/>
    <property type="match status" value="1"/>
</dbReference>
<evidence type="ECO:0000313" key="7">
    <source>
        <dbReference type="EMBL" id="HIS66364.1"/>
    </source>
</evidence>
<dbReference type="Pfam" id="PF04055">
    <property type="entry name" value="Radical_SAM"/>
    <property type="match status" value="1"/>
</dbReference>
<dbReference type="SUPFAM" id="SSF102114">
    <property type="entry name" value="Radical SAM enzymes"/>
    <property type="match status" value="1"/>
</dbReference>
<keyword evidence="4 5" id="KW-0411">Iron-sulfur</keyword>
<dbReference type="PIRSF" id="PIRSF004869">
    <property type="entry name" value="PflX_prd"/>
    <property type="match status" value="1"/>
</dbReference>
<keyword evidence="2 5" id="KW-0479">Metal-binding</keyword>
<sequence>MGPLPRAARAAAHFGEEPCISGERGSGTIFFTGCSLGCAYCQNAAISAPEGPGKELSVPELRDAMLRLRDKGVHNINLVTGTHFIRPIAEALDGLELGIPVVWNSSGYESVEALKRLEGLVQIYMPDFKYSSRIPAEKYSNAPDYPETAAAAILEMFRQTGPYRVDDADMLRSGVLIRHLILPGWTDNSIGVIDWVAEHFPMGGVLFSLMSQYTPMPGIEARFPELARTVDPAIAQMLYEYLLDKGIEDGYYQEPDSSGDEMIPAWDLTGL</sequence>
<reference evidence="7" key="2">
    <citation type="journal article" date="2021" name="PeerJ">
        <title>Extensive microbial diversity within the chicken gut microbiome revealed by metagenomics and culture.</title>
        <authorList>
            <person name="Gilroy R."/>
            <person name="Ravi A."/>
            <person name="Getino M."/>
            <person name="Pursley I."/>
            <person name="Horton D.L."/>
            <person name="Alikhan N.F."/>
            <person name="Baker D."/>
            <person name="Gharbi K."/>
            <person name="Hall N."/>
            <person name="Watson M."/>
            <person name="Adriaenssens E.M."/>
            <person name="Foster-Nyarko E."/>
            <person name="Jarju S."/>
            <person name="Secka A."/>
            <person name="Antonio M."/>
            <person name="Oren A."/>
            <person name="Chaudhuri R.R."/>
            <person name="La Ragione R."/>
            <person name="Hildebrand F."/>
            <person name="Pallen M.J."/>
        </authorList>
    </citation>
    <scope>NUCLEOTIDE SEQUENCE</scope>
    <source>
        <strain evidence="7">ChiHjej10B9-9673</strain>
    </source>
</reference>
<dbReference type="Proteomes" id="UP000824001">
    <property type="component" value="Unassembled WGS sequence"/>
</dbReference>
<gene>
    <name evidence="7" type="ORF">IAC18_02255</name>
</gene>
<keyword evidence="3 5" id="KW-0408">Iron</keyword>
<evidence type="ECO:0000256" key="1">
    <source>
        <dbReference type="ARBA" id="ARBA00022691"/>
    </source>
</evidence>
<keyword evidence="1 5" id="KW-0949">S-adenosyl-L-methionine</keyword>
<comment type="caution">
    <text evidence="7">The sequence shown here is derived from an EMBL/GenBank/DDBJ whole genome shotgun (WGS) entry which is preliminary data.</text>
</comment>
<reference evidence="7" key="1">
    <citation type="submission" date="2020-10" db="EMBL/GenBank/DDBJ databases">
        <authorList>
            <person name="Gilroy R."/>
        </authorList>
    </citation>
    <scope>NUCLEOTIDE SEQUENCE</scope>
    <source>
        <strain evidence="7">ChiHjej10B9-9673</strain>
    </source>
</reference>
<feature type="domain" description="Radical SAM core" evidence="6">
    <location>
        <begin position="21"/>
        <end position="248"/>
    </location>
</feature>
<dbReference type="InterPro" id="IPR016431">
    <property type="entry name" value="Pyrv-formate_lyase-activ_prd"/>
</dbReference>
<dbReference type="SFLD" id="SFLDS00029">
    <property type="entry name" value="Radical_SAM"/>
    <property type="match status" value="1"/>
</dbReference>
<dbReference type="CDD" id="cd01335">
    <property type="entry name" value="Radical_SAM"/>
    <property type="match status" value="1"/>
</dbReference>
<protein>
    <submittedName>
        <fullName evidence="7">Radical SAM protein</fullName>
    </submittedName>
</protein>
<dbReference type="InterPro" id="IPR040085">
    <property type="entry name" value="MJ0674-like"/>
</dbReference>
<evidence type="ECO:0000256" key="5">
    <source>
        <dbReference type="PIRSR" id="PIRSR004869-50"/>
    </source>
</evidence>
<comment type="cofactor">
    <cofactor evidence="5">
        <name>[4Fe-4S] cluster</name>
        <dbReference type="ChEBI" id="CHEBI:49883"/>
    </cofactor>
    <text evidence="5">Binds 1 [4Fe-4S] cluster. The cluster is coordinated with 3 cysteines and an exchangeable S-adenosyl-L-methionine.</text>
</comment>
<dbReference type="GO" id="GO:0003824">
    <property type="term" value="F:catalytic activity"/>
    <property type="evidence" value="ECO:0007669"/>
    <property type="project" value="InterPro"/>
</dbReference>
<name>A0A9D1FCR2_9FIRM</name>
<dbReference type="EMBL" id="DVJK01000062">
    <property type="protein sequence ID" value="HIS66364.1"/>
    <property type="molecule type" value="Genomic_DNA"/>
</dbReference>
<dbReference type="GO" id="GO:0051536">
    <property type="term" value="F:iron-sulfur cluster binding"/>
    <property type="evidence" value="ECO:0007669"/>
    <property type="project" value="UniProtKB-KW"/>
</dbReference>
<dbReference type="InterPro" id="IPR013785">
    <property type="entry name" value="Aldolase_TIM"/>
</dbReference>
<proteinExistence type="predicted"/>
<evidence type="ECO:0000256" key="3">
    <source>
        <dbReference type="ARBA" id="ARBA00023004"/>
    </source>
</evidence>
<dbReference type="GO" id="GO:0046872">
    <property type="term" value="F:metal ion binding"/>
    <property type="evidence" value="ECO:0007669"/>
    <property type="project" value="UniProtKB-KW"/>
</dbReference>
<dbReference type="InterPro" id="IPR058240">
    <property type="entry name" value="rSAM_sf"/>
</dbReference>
<feature type="binding site" evidence="5">
    <location>
        <position position="34"/>
    </location>
    <ligand>
        <name>[4Fe-4S] cluster</name>
        <dbReference type="ChEBI" id="CHEBI:49883"/>
        <note>4Fe-4S-S-AdoMet</note>
    </ligand>
</feature>
<evidence type="ECO:0000256" key="4">
    <source>
        <dbReference type="ARBA" id="ARBA00023014"/>
    </source>
</evidence>
<dbReference type="AlphaFoldDB" id="A0A9D1FCR2"/>
<dbReference type="PROSITE" id="PS51918">
    <property type="entry name" value="RADICAL_SAM"/>
    <property type="match status" value="1"/>
</dbReference>
<feature type="binding site" evidence="5">
    <location>
        <position position="41"/>
    </location>
    <ligand>
        <name>[4Fe-4S] cluster</name>
        <dbReference type="ChEBI" id="CHEBI:49883"/>
        <note>4Fe-4S-S-AdoMet</note>
    </ligand>
</feature>
<evidence type="ECO:0000256" key="2">
    <source>
        <dbReference type="ARBA" id="ARBA00022723"/>
    </source>
</evidence>
<dbReference type="Gene3D" id="3.20.20.70">
    <property type="entry name" value="Aldolase class I"/>
    <property type="match status" value="1"/>
</dbReference>
<accession>A0A9D1FCR2</accession>